<feature type="domain" description="CBS" evidence="4">
    <location>
        <begin position="157"/>
        <end position="226"/>
    </location>
</feature>
<dbReference type="Gene3D" id="2.60.120.10">
    <property type="entry name" value="Jelly Rolls"/>
    <property type="match status" value="1"/>
</dbReference>
<dbReference type="Pfam" id="PF10335">
    <property type="entry name" value="DUF294_C"/>
    <property type="match status" value="1"/>
</dbReference>
<evidence type="ECO:0000313" key="5">
    <source>
        <dbReference type="EMBL" id="MBP2295637.1"/>
    </source>
</evidence>
<proteinExistence type="predicted"/>
<dbReference type="Gene3D" id="3.10.580.10">
    <property type="entry name" value="CBS-domain"/>
    <property type="match status" value="1"/>
</dbReference>
<dbReference type="Pfam" id="PF00571">
    <property type="entry name" value="CBS"/>
    <property type="match status" value="1"/>
</dbReference>
<gene>
    <name evidence="5" type="ORF">J2851_005448</name>
</gene>
<reference evidence="5 6" key="1">
    <citation type="submission" date="2021-03" db="EMBL/GenBank/DDBJ databases">
        <title>Genomic Encyclopedia of Type Strains, Phase III (KMG-III): the genomes of soil and plant-associated and newly described type strains.</title>
        <authorList>
            <person name="Whitman W."/>
        </authorList>
    </citation>
    <scope>NUCLEOTIDE SEQUENCE [LARGE SCALE GENOMIC DNA]</scope>
    <source>
        <strain evidence="5 6">IMMIB AFH-6</strain>
    </source>
</reference>
<organism evidence="5 6">
    <name type="scientific">Azospirillum rugosum</name>
    <dbReference type="NCBI Taxonomy" id="416170"/>
    <lineage>
        <taxon>Bacteria</taxon>
        <taxon>Pseudomonadati</taxon>
        <taxon>Pseudomonadota</taxon>
        <taxon>Alphaproteobacteria</taxon>
        <taxon>Rhodospirillales</taxon>
        <taxon>Azospirillaceae</taxon>
        <taxon>Azospirillum</taxon>
    </lineage>
</organism>
<dbReference type="InterPro" id="IPR014710">
    <property type="entry name" value="RmlC-like_jellyroll"/>
</dbReference>
<dbReference type="Pfam" id="PF00027">
    <property type="entry name" value="cNMP_binding"/>
    <property type="match status" value="1"/>
</dbReference>
<dbReference type="InterPro" id="IPR046342">
    <property type="entry name" value="CBS_dom_sf"/>
</dbReference>
<dbReference type="CDD" id="cd05401">
    <property type="entry name" value="NT_GlnE_GlnD_like"/>
    <property type="match status" value="1"/>
</dbReference>
<dbReference type="InterPro" id="IPR051257">
    <property type="entry name" value="Diverse_CBS-Domain"/>
</dbReference>
<dbReference type="SUPFAM" id="SSF51206">
    <property type="entry name" value="cAMP-binding domain-like"/>
    <property type="match status" value="1"/>
</dbReference>
<dbReference type="Pfam" id="PF03445">
    <property type="entry name" value="DUF294"/>
    <property type="match status" value="1"/>
</dbReference>
<dbReference type="SMART" id="SM00100">
    <property type="entry name" value="cNMP"/>
    <property type="match status" value="1"/>
</dbReference>
<evidence type="ECO:0000256" key="2">
    <source>
        <dbReference type="PROSITE-ProRule" id="PRU00703"/>
    </source>
</evidence>
<dbReference type="InterPro" id="IPR018821">
    <property type="entry name" value="DUF294_put_nucleoTrafse_sb-bd"/>
</dbReference>
<comment type="caution">
    <text evidence="5">The sequence shown here is derived from an EMBL/GenBank/DDBJ whole genome shotgun (WGS) entry which is preliminary data.</text>
</comment>
<dbReference type="EMBL" id="JAGINP010000023">
    <property type="protein sequence ID" value="MBP2295637.1"/>
    <property type="molecule type" value="Genomic_DNA"/>
</dbReference>
<feature type="domain" description="CBS" evidence="4">
    <location>
        <begin position="233"/>
        <end position="289"/>
    </location>
</feature>
<evidence type="ECO:0000256" key="1">
    <source>
        <dbReference type="ARBA" id="ARBA00023122"/>
    </source>
</evidence>
<dbReference type="SUPFAM" id="SSF54631">
    <property type="entry name" value="CBS-domain pair"/>
    <property type="match status" value="1"/>
</dbReference>
<feature type="domain" description="Cyclic nucleotide-binding" evidence="3">
    <location>
        <begin position="16"/>
        <end position="132"/>
    </location>
</feature>
<accession>A0ABS4SSU6</accession>
<dbReference type="InterPro" id="IPR000644">
    <property type="entry name" value="CBS_dom"/>
</dbReference>
<dbReference type="Proteomes" id="UP000781958">
    <property type="component" value="Unassembled WGS sequence"/>
</dbReference>
<dbReference type="PANTHER" id="PTHR43080">
    <property type="entry name" value="CBS DOMAIN-CONTAINING PROTEIN CBSX3, MITOCHONDRIAL"/>
    <property type="match status" value="1"/>
</dbReference>
<dbReference type="RefSeq" id="WP_209770191.1">
    <property type="nucleotide sequence ID" value="NZ_JAGINP010000023.1"/>
</dbReference>
<dbReference type="InterPro" id="IPR018490">
    <property type="entry name" value="cNMP-bd_dom_sf"/>
</dbReference>
<name>A0ABS4SSU6_9PROT</name>
<keyword evidence="6" id="KW-1185">Reference proteome</keyword>
<evidence type="ECO:0000259" key="3">
    <source>
        <dbReference type="PROSITE" id="PS50042"/>
    </source>
</evidence>
<keyword evidence="1 2" id="KW-0129">CBS domain</keyword>
<protein>
    <submittedName>
        <fullName evidence="5">CBS domain-containing protein</fullName>
    </submittedName>
</protein>
<dbReference type="SMART" id="SM00116">
    <property type="entry name" value="CBS"/>
    <property type="match status" value="2"/>
</dbReference>
<dbReference type="PANTHER" id="PTHR43080:SF2">
    <property type="entry name" value="CBS DOMAIN-CONTAINING PROTEIN"/>
    <property type="match status" value="1"/>
</dbReference>
<dbReference type="InterPro" id="IPR000595">
    <property type="entry name" value="cNMP-bd_dom"/>
</dbReference>
<dbReference type="InterPro" id="IPR005105">
    <property type="entry name" value="GlnD_Uridyltrans_N"/>
</dbReference>
<dbReference type="PROSITE" id="PS51371">
    <property type="entry name" value="CBS"/>
    <property type="match status" value="2"/>
</dbReference>
<dbReference type="CDD" id="cd00038">
    <property type="entry name" value="CAP_ED"/>
    <property type="match status" value="1"/>
</dbReference>
<sequence length="621" mass="67760">MSDSLDPGAFDFAVPPFDRLTPAEQASLAASLDLGLYAKDSVILKSGERADCLYVVMRGLVQERRGGEVAAVHGPHDSFGLQALFGDDTAGGVACVAAEDTICHLVPRQALVELARDNPAFADCIYRDFGDKLRALASERSNREMAALTMARIRQAYLHPPVFVDATASLRDAALAMKRNQASSVLVREGNGQEGGAPGGPNKDERIGILTGTDLRDLVVLDGRPVDSPVGPVARYELLTLDRDDLLFNALILMAKHSVRRLVITEHGAVTGVLEQADLLALLSNHSQVIALRVDRANSPDDLAQASQDIVGLIRTLHGTGVKVSFIADLVTELNRKIFRRLFELLAPPDLLANSCLIVMGSEGRGEQLLKTDQDNGLILRDGYDCPTLNEVTAAFTARLVEFGYPPCPGNIMVSNPDWTRPLAAYKDAVFHWIHRPDETASMNLAIFYDAAAVAGDASLLAEAKGYLLSRLQDNQMFFTAFARPALAFDTPSGLFGGLFERRRSEALDIKKAGIFPIVHGIRALALEKHMDETNTVERLWALADRGVLDRGFAGELAEAFTFLSTLRLKARVDSSAAGTQTDNLVRMEDLGKLDRDQFKDCLGLVKKFKEFIAYHFHLNH</sequence>
<evidence type="ECO:0000259" key="4">
    <source>
        <dbReference type="PROSITE" id="PS51371"/>
    </source>
</evidence>
<dbReference type="PROSITE" id="PS50042">
    <property type="entry name" value="CNMP_BINDING_3"/>
    <property type="match status" value="1"/>
</dbReference>
<evidence type="ECO:0000313" key="6">
    <source>
        <dbReference type="Proteomes" id="UP000781958"/>
    </source>
</evidence>